<dbReference type="Gene3D" id="3.40.630.30">
    <property type="match status" value="1"/>
</dbReference>
<sequence length="169" mass="18079">MTVVRPAGPADIEELVRLRAHLLDAPDTNLPYKAGSPAARESWRRDYRAWLAEQLTHADDLRVAVVPLPDGTGLAACATAIVDRRAPSPACPSGRAGWLQSVVVDPASRGQGLGARLLEHLHGWLAGQGVDEVLLQTTENASGFYQKLGFAPSGEELLFRTLPPRSAVA</sequence>
<dbReference type="EMBL" id="LMWU01000010">
    <property type="protein sequence ID" value="KUN72680.1"/>
    <property type="molecule type" value="Genomic_DNA"/>
</dbReference>
<keyword evidence="2" id="KW-0012">Acyltransferase</keyword>
<dbReference type="Proteomes" id="UP000053669">
    <property type="component" value="Unassembled WGS sequence"/>
</dbReference>
<evidence type="ECO:0000313" key="5">
    <source>
        <dbReference type="Proteomes" id="UP000053669"/>
    </source>
</evidence>
<feature type="domain" description="N-acetyltransferase" evidence="3">
    <location>
        <begin position="2"/>
        <end position="169"/>
    </location>
</feature>
<evidence type="ECO:0000256" key="1">
    <source>
        <dbReference type="ARBA" id="ARBA00022679"/>
    </source>
</evidence>
<dbReference type="PANTHER" id="PTHR43877">
    <property type="entry name" value="AMINOALKYLPHOSPHONATE N-ACETYLTRANSFERASE-RELATED-RELATED"/>
    <property type="match status" value="1"/>
</dbReference>
<proteinExistence type="predicted"/>
<evidence type="ECO:0000256" key="2">
    <source>
        <dbReference type="ARBA" id="ARBA00023315"/>
    </source>
</evidence>
<accession>A0A101SEJ0</accession>
<comment type="caution">
    <text evidence="4">The sequence shown here is derived from an EMBL/GenBank/DDBJ whole genome shotgun (WGS) entry which is preliminary data.</text>
</comment>
<dbReference type="AlphaFoldDB" id="A0A101SEJ0"/>
<reference evidence="4 5" key="1">
    <citation type="submission" date="2015-10" db="EMBL/GenBank/DDBJ databases">
        <title>Draft genome sequence of Streptomyces canus DSM 40017, type strain for the species Streptomyces canus.</title>
        <authorList>
            <person name="Ruckert C."/>
            <person name="Winkler A."/>
            <person name="Kalinowski J."/>
            <person name="Kampfer P."/>
            <person name="Glaeser S."/>
        </authorList>
    </citation>
    <scope>NUCLEOTIDE SEQUENCE [LARGE SCALE GENOMIC DNA]</scope>
    <source>
        <strain evidence="4 5">DSM 40017</strain>
    </source>
</reference>
<name>A0A101SEJ0_9ACTN</name>
<dbReference type="RefSeq" id="WP_059205436.1">
    <property type="nucleotide sequence ID" value="NZ_KQ948658.1"/>
</dbReference>
<keyword evidence="1" id="KW-0808">Transferase</keyword>
<dbReference type="InterPro" id="IPR000182">
    <property type="entry name" value="GNAT_dom"/>
</dbReference>
<dbReference type="SUPFAM" id="SSF55729">
    <property type="entry name" value="Acyl-CoA N-acyltransferases (Nat)"/>
    <property type="match status" value="1"/>
</dbReference>
<dbReference type="CDD" id="cd04301">
    <property type="entry name" value="NAT_SF"/>
    <property type="match status" value="1"/>
</dbReference>
<protein>
    <recommendedName>
        <fullName evidence="3">N-acetyltransferase domain-containing protein</fullName>
    </recommendedName>
</protein>
<dbReference type="STRING" id="58343.AQJ46_11375"/>
<dbReference type="PROSITE" id="PS51186">
    <property type="entry name" value="GNAT"/>
    <property type="match status" value="1"/>
</dbReference>
<dbReference type="GO" id="GO:0016747">
    <property type="term" value="F:acyltransferase activity, transferring groups other than amino-acyl groups"/>
    <property type="evidence" value="ECO:0007669"/>
    <property type="project" value="InterPro"/>
</dbReference>
<dbReference type="InterPro" id="IPR016181">
    <property type="entry name" value="Acyl_CoA_acyltransferase"/>
</dbReference>
<organism evidence="4 5">
    <name type="scientific">Streptomyces canus</name>
    <dbReference type="NCBI Taxonomy" id="58343"/>
    <lineage>
        <taxon>Bacteria</taxon>
        <taxon>Bacillati</taxon>
        <taxon>Actinomycetota</taxon>
        <taxon>Actinomycetes</taxon>
        <taxon>Kitasatosporales</taxon>
        <taxon>Streptomycetaceae</taxon>
        <taxon>Streptomyces</taxon>
        <taxon>Streptomyces aurantiacus group</taxon>
    </lineage>
</organism>
<evidence type="ECO:0000259" key="3">
    <source>
        <dbReference type="PROSITE" id="PS51186"/>
    </source>
</evidence>
<gene>
    <name evidence="4" type="ORF">AQJ46_11375</name>
</gene>
<dbReference type="InterPro" id="IPR050832">
    <property type="entry name" value="Bact_Acetyltransf"/>
</dbReference>
<evidence type="ECO:0000313" key="4">
    <source>
        <dbReference type="EMBL" id="KUN72680.1"/>
    </source>
</evidence>
<dbReference type="Pfam" id="PF00583">
    <property type="entry name" value="Acetyltransf_1"/>
    <property type="match status" value="1"/>
</dbReference>